<dbReference type="AlphaFoldDB" id="A0AAE1HSY4"/>
<reference evidence="2" key="1">
    <citation type="submission" date="2021-07" db="EMBL/GenBank/DDBJ databases">
        <authorList>
            <person name="Catto M.A."/>
            <person name="Jacobson A."/>
            <person name="Kennedy G."/>
            <person name="Labadie P."/>
            <person name="Hunt B.G."/>
            <person name="Srinivasan R."/>
        </authorList>
    </citation>
    <scope>NUCLEOTIDE SEQUENCE</scope>
    <source>
        <strain evidence="2">PL_HMW_Pooled</strain>
        <tissue evidence="2">Head</tissue>
    </source>
</reference>
<feature type="compositionally biased region" description="Basic and acidic residues" evidence="1">
    <location>
        <begin position="89"/>
        <end position="100"/>
    </location>
</feature>
<evidence type="ECO:0000313" key="2">
    <source>
        <dbReference type="EMBL" id="KAK3926175.1"/>
    </source>
</evidence>
<reference evidence="2" key="2">
    <citation type="journal article" date="2023" name="BMC Genomics">
        <title>Pest status, molecular evolution, and epigenetic factors derived from the genome assembly of Frankliniella fusca, a thysanopteran phytovirus vector.</title>
        <authorList>
            <person name="Catto M.A."/>
            <person name="Labadie P.E."/>
            <person name="Jacobson A.L."/>
            <person name="Kennedy G.G."/>
            <person name="Srinivasan R."/>
            <person name="Hunt B.G."/>
        </authorList>
    </citation>
    <scope>NUCLEOTIDE SEQUENCE</scope>
    <source>
        <strain evidence="2">PL_HMW_Pooled</strain>
    </source>
</reference>
<sequence>MGGNAMSAPRKKKVQQYEFGVDLQYDEGLHGYMDAGGSLYEAHSHRSLQGMPHAHHSPHVANHAPAMHPYNHVSAPQVPNHVMAGGVPDVHKRDKDSIYG</sequence>
<keyword evidence="2" id="KW-0238">DNA-binding</keyword>
<protein>
    <submittedName>
        <fullName evidence="2">Homeobox protein homothorax</fullName>
    </submittedName>
</protein>
<comment type="caution">
    <text evidence="2">The sequence shown here is derived from an EMBL/GenBank/DDBJ whole genome shotgun (WGS) entry which is preliminary data.</text>
</comment>
<organism evidence="2 3">
    <name type="scientific">Frankliniella fusca</name>
    <dbReference type="NCBI Taxonomy" id="407009"/>
    <lineage>
        <taxon>Eukaryota</taxon>
        <taxon>Metazoa</taxon>
        <taxon>Ecdysozoa</taxon>
        <taxon>Arthropoda</taxon>
        <taxon>Hexapoda</taxon>
        <taxon>Insecta</taxon>
        <taxon>Pterygota</taxon>
        <taxon>Neoptera</taxon>
        <taxon>Paraneoptera</taxon>
        <taxon>Thysanoptera</taxon>
        <taxon>Terebrantia</taxon>
        <taxon>Thripoidea</taxon>
        <taxon>Thripidae</taxon>
        <taxon>Frankliniella</taxon>
    </lineage>
</organism>
<evidence type="ECO:0000256" key="1">
    <source>
        <dbReference type="SAM" id="MobiDB-lite"/>
    </source>
</evidence>
<keyword evidence="3" id="KW-1185">Reference proteome</keyword>
<evidence type="ECO:0000313" key="3">
    <source>
        <dbReference type="Proteomes" id="UP001219518"/>
    </source>
</evidence>
<proteinExistence type="predicted"/>
<dbReference type="Proteomes" id="UP001219518">
    <property type="component" value="Unassembled WGS sequence"/>
</dbReference>
<gene>
    <name evidence="2" type="ORF">KUF71_014424</name>
</gene>
<keyword evidence="2" id="KW-0371">Homeobox</keyword>
<accession>A0AAE1HSY4</accession>
<dbReference type="EMBL" id="JAHWGI010001243">
    <property type="protein sequence ID" value="KAK3926175.1"/>
    <property type="molecule type" value="Genomic_DNA"/>
</dbReference>
<dbReference type="GO" id="GO:0003677">
    <property type="term" value="F:DNA binding"/>
    <property type="evidence" value="ECO:0007669"/>
    <property type="project" value="UniProtKB-KW"/>
</dbReference>
<name>A0AAE1HSY4_9NEOP</name>
<feature type="region of interest" description="Disordered" evidence="1">
    <location>
        <begin position="46"/>
        <end position="100"/>
    </location>
</feature>